<accession>A0ABU7YSQ9</accession>
<reference evidence="1 2" key="1">
    <citation type="journal article" date="2017" name="Curr. Microbiol.">
        <title>Lysobacter zhanggongensis sp. nov. Isolated from a Pit Mud.</title>
        <authorList>
            <person name="Zhang X.F."/>
            <person name="Wang H.H."/>
            <person name="Sun X.Y."/>
            <person name="Pan C.M."/>
        </authorList>
    </citation>
    <scope>NUCLEOTIDE SEQUENCE [LARGE SCALE GENOMIC DNA]</scope>
    <source>
        <strain evidence="1 2">ZGLJ7-1</strain>
    </source>
</reference>
<gene>
    <name evidence="1" type="ORF">SNE33_12040</name>
</gene>
<dbReference type="InterPro" id="IPR018724">
    <property type="entry name" value="2OG-Fe_dioxygenase"/>
</dbReference>
<keyword evidence="2" id="KW-1185">Reference proteome</keyword>
<organism evidence="1 2">
    <name type="scientific">Lysobacter zhanggongensis</name>
    <dbReference type="NCBI Taxonomy" id="1774951"/>
    <lineage>
        <taxon>Bacteria</taxon>
        <taxon>Pseudomonadati</taxon>
        <taxon>Pseudomonadota</taxon>
        <taxon>Gammaproteobacteria</taxon>
        <taxon>Lysobacterales</taxon>
        <taxon>Lysobacteraceae</taxon>
        <taxon>Lysobacter</taxon>
    </lineage>
</organism>
<dbReference type="GO" id="GO:0051213">
    <property type="term" value="F:dioxygenase activity"/>
    <property type="evidence" value="ECO:0007669"/>
    <property type="project" value="UniProtKB-KW"/>
</dbReference>
<dbReference type="Pfam" id="PF10014">
    <property type="entry name" value="2OG-Fe_Oxy_2"/>
    <property type="match status" value="1"/>
</dbReference>
<evidence type="ECO:0000313" key="2">
    <source>
        <dbReference type="Proteomes" id="UP001334501"/>
    </source>
</evidence>
<dbReference type="EMBL" id="JAXGFO010000100">
    <property type="protein sequence ID" value="MEG3158592.1"/>
    <property type="molecule type" value="Genomic_DNA"/>
</dbReference>
<evidence type="ECO:0000313" key="1">
    <source>
        <dbReference type="EMBL" id="MEG3158592.1"/>
    </source>
</evidence>
<sequence length="259" mass="28323">MRSDSPDDATAVPDCESVDALAAQVRRDGFAFAEGAAVDAILGAVGGLDDWDVFAESWDHLDPDQYLAATGRYRRRRHAVFDLGAALDSSAAPHRLPDQPHFQTLAHNPLQGGLARWFTPMTDTAVGTRAFQALLTFGRQVFARLDSAAAAGHWRVEAHQFRIEAKPDHAGEPTPEGMHRDGVDYVLVVLVDRRNIERGTTSIHAPDGAELGSFTLTRPRDIALVDDNRVFHGVTAVTPRDPSRLAHRDVLVLTYCRGT</sequence>
<comment type="caution">
    <text evidence="1">The sequence shown here is derived from an EMBL/GenBank/DDBJ whole genome shotgun (WGS) entry which is preliminary data.</text>
</comment>
<protein>
    <submittedName>
        <fullName evidence="1">2OG-Fe dioxygenase family protein</fullName>
    </submittedName>
</protein>
<name>A0ABU7YSQ9_9GAMM</name>
<dbReference type="Gene3D" id="2.60.120.620">
    <property type="entry name" value="q2cbj1_9rhob like domain"/>
    <property type="match status" value="1"/>
</dbReference>
<keyword evidence="1" id="KW-0223">Dioxygenase</keyword>
<keyword evidence="1" id="KW-0560">Oxidoreductase</keyword>
<dbReference type="RefSeq" id="WP_412700475.1">
    <property type="nucleotide sequence ID" value="NZ_JAXGFO010000100.1"/>
</dbReference>
<proteinExistence type="predicted"/>
<dbReference type="Proteomes" id="UP001334501">
    <property type="component" value="Unassembled WGS sequence"/>
</dbReference>